<protein>
    <submittedName>
        <fullName evidence="2">Uncharacterized protein</fullName>
    </submittedName>
</protein>
<keyword evidence="3" id="KW-1185">Reference proteome</keyword>
<evidence type="ECO:0000313" key="3">
    <source>
        <dbReference type="Proteomes" id="UP001230504"/>
    </source>
</evidence>
<dbReference type="Proteomes" id="UP001230504">
    <property type="component" value="Unassembled WGS sequence"/>
</dbReference>
<comment type="caution">
    <text evidence="2">The sequence shown here is derived from an EMBL/GenBank/DDBJ whole genome shotgun (WGS) entry which is preliminary data.</text>
</comment>
<feature type="signal peptide" evidence="1">
    <location>
        <begin position="1"/>
        <end position="19"/>
    </location>
</feature>
<gene>
    <name evidence="2" type="ORF">LY79DRAFT_534415</name>
</gene>
<keyword evidence="1" id="KW-0732">Signal</keyword>
<dbReference type="AlphaFoldDB" id="A0AAD8QDK1"/>
<dbReference type="EMBL" id="JAHLJV010000001">
    <property type="protein sequence ID" value="KAK1600683.1"/>
    <property type="molecule type" value="Genomic_DNA"/>
</dbReference>
<sequence>MHFHSVASTLFALAIAVSATPIPEAKNYLAARDALAELQPRKFRVCAPLFANCGITRGKLPCCANLYCKSGACASPRIHPTRWGY</sequence>
<organism evidence="2 3">
    <name type="scientific">Colletotrichum navitas</name>
    <dbReference type="NCBI Taxonomy" id="681940"/>
    <lineage>
        <taxon>Eukaryota</taxon>
        <taxon>Fungi</taxon>
        <taxon>Dikarya</taxon>
        <taxon>Ascomycota</taxon>
        <taxon>Pezizomycotina</taxon>
        <taxon>Sordariomycetes</taxon>
        <taxon>Hypocreomycetidae</taxon>
        <taxon>Glomerellales</taxon>
        <taxon>Glomerellaceae</taxon>
        <taxon>Colletotrichum</taxon>
        <taxon>Colletotrichum graminicola species complex</taxon>
    </lineage>
</organism>
<reference evidence="2" key="1">
    <citation type="submission" date="2021-06" db="EMBL/GenBank/DDBJ databases">
        <title>Comparative genomics, transcriptomics and evolutionary studies reveal genomic signatures of adaptation to plant cell wall in hemibiotrophic fungi.</title>
        <authorList>
            <consortium name="DOE Joint Genome Institute"/>
            <person name="Baroncelli R."/>
            <person name="Diaz J.F."/>
            <person name="Benocci T."/>
            <person name="Peng M."/>
            <person name="Battaglia E."/>
            <person name="Haridas S."/>
            <person name="Andreopoulos W."/>
            <person name="Labutti K."/>
            <person name="Pangilinan J."/>
            <person name="Floch G.L."/>
            <person name="Makela M.R."/>
            <person name="Henrissat B."/>
            <person name="Grigoriev I.V."/>
            <person name="Crouch J.A."/>
            <person name="De Vries R.P."/>
            <person name="Sukno S.A."/>
            <person name="Thon M.R."/>
        </authorList>
    </citation>
    <scope>NUCLEOTIDE SEQUENCE</scope>
    <source>
        <strain evidence="2">CBS 125086</strain>
    </source>
</reference>
<accession>A0AAD8QDK1</accession>
<evidence type="ECO:0000313" key="2">
    <source>
        <dbReference type="EMBL" id="KAK1600683.1"/>
    </source>
</evidence>
<feature type="chain" id="PRO_5041980867" evidence="1">
    <location>
        <begin position="20"/>
        <end position="85"/>
    </location>
</feature>
<evidence type="ECO:0000256" key="1">
    <source>
        <dbReference type="SAM" id="SignalP"/>
    </source>
</evidence>
<proteinExistence type="predicted"/>
<dbReference type="GeneID" id="85440666"/>
<name>A0AAD8QDK1_9PEZI</name>
<dbReference type="RefSeq" id="XP_060421179.1">
    <property type="nucleotide sequence ID" value="XM_060556426.1"/>
</dbReference>